<reference evidence="5" key="1">
    <citation type="submission" date="2018-05" db="EMBL/GenBank/DDBJ databases">
        <authorList>
            <person name="Lanie J.A."/>
            <person name="Ng W.-L."/>
            <person name="Kazmierczak K.M."/>
            <person name="Andrzejewski T.M."/>
            <person name="Davidsen T.M."/>
            <person name="Wayne K.J."/>
            <person name="Tettelin H."/>
            <person name="Glass J.I."/>
            <person name="Rusch D."/>
            <person name="Podicherti R."/>
            <person name="Tsui H.-C.T."/>
            <person name="Winkler M.E."/>
        </authorList>
    </citation>
    <scope>NUCLEOTIDE SEQUENCE</scope>
</reference>
<evidence type="ECO:0000259" key="3">
    <source>
        <dbReference type="PROSITE" id="PS51898"/>
    </source>
</evidence>
<gene>
    <name evidence="5" type="ORF">METZ01_LOCUS154358</name>
</gene>
<dbReference type="AlphaFoldDB" id="A0A382AJG2"/>
<dbReference type="SUPFAM" id="SSF56349">
    <property type="entry name" value="DNA breaking-rejoining enzymes"/>
    <property type="match status" value="1"/>
</dbReference>
<dbReference type="PROSITE" id="PS51900">
    <property type="entry name" value="CB"/>
    <property type="match status" value="1"/>
</dbReference>
<dbReference type="CDD" id="cd00397">
    <property type="entry name" value="DNA_BRE_C"/>
    <property type="match status" value="1"/>
</dbReference>
<evidence type="ECO:0000256" key="1">
    <source>
        <dbReference type="ARBA" id="ARBA00023125"/>
    </source>
</evidence>
<evidence type="ECO:0000256" key="2">
    <source>
        <dbReference type="ARBA" id="ARBA00023172"/>
    </source>
</evidence>
<name>A0A382AJG2_9ZZZZ</name>
<dbReference type="InterPro" id="IPR010998">
    <property type="entry name" value="Integrase_recombinase_N"/>
</dbReference>
<dbReference type="GO" id="GO:0015074">
    <property type="term" value="P:DNA integration"/>
    <property type="evidence" value="ECO:0007669"/>
    <property type="project" value="InterPro"/>
</dbReference>
<dbReference type="InterPro" id="IPR050090">
    <property type="entry name" value="Tyrosine_recombinase_XerCD"/>
</dbReference>
<feature type="domain" description="Core-binding (CB)" evidence="4">
    <location>
        <begin position="92"/>
        <end position="174"/>
    </location>
</feature>
<dbReference type="InterPro" id="IPR013762">
    <property type="entry name" value="Integrase-like_cat_sf"/>
</dbReference>
<evidence type="ECO:0000259" key="4">
    <source>
        <dbReference type="PROSITE" id="PS51900"/>
    </source>
</evidence>
<dbReference type="Gene3D" id="1.10.443.10">
    <property type="entry name" value="Intergrase catalytic core"/>
    <property type="match status" value="1"/>
</dbReference>
<dbReference type="PROSITE" id="PS51898">
    <property type="entry name" value="TYR_RECOMBINASE"/>
    <property type="match status" value="1"/>
</dbReference>
<proteinExistence type="predicted"/>
<dbReference type="GO" id="GO:0003677">
    <property type="term" value="F:DNA binding"/>
    <property type="evidence" value="ECO:0007669"/>
    <property type="project" value="UniProtKB-KW"/>
</dbReference>
<sequence length="396" mass="45853">MKKEKFIFDPQRSVWVGQFHELQKYGASHPPRVMLGTSDECEYKATKRGPVRRSESELIKWLSVLYDKKRSEYESRQEARERMAKAKQEDGPPIQVLMQSWLDEEVQPSAKPGTLNEYRRTCNLFLEICGNLRIRKFRKHHATKFQNGLAGRDLSDSGVRKHQTQLQVFLNWSFSEEHLAKPVRIKKIKVSHRGPEIFSESELKILKATIETAMTSNHNSYQKRCIKNHLRAYMLARHGVLRSGEILNLPLRHLLLDETLIRVSAVPEIGWSPKTRQERFIPMNPELHEFLKKDLQLRQSEERWFLDNGKGGQAFSTNSQLAQALRRHIKRCGLDRAGIKPLHSLRSSGITRMLANGGKLDFVMKIAGHSNPQTTLNHYVRSENFDLQDTVNLLSN</sequence>
<dbReference type="Gene3D" id="1.10.150.130">
    <property type="match status" value="1"/>
</dbReference>
<dbReference type="InterPro" id="IPR002104">
    <property type="entry name" value="Integrase_catalytic"/>
</dbReference>
<dbReference type="EMBL" id="UINC01025614">
    <property type="protein sequence ID" value="SVB01504.1"/>
    <property type="molecule type" value="Genomic_DNA"/>
</dbReference>
<organism evidence="5">
    <name type="scientific">marine metagenome</name>
    <dbReference type="NCBI Taxonomy" id="408172"/>
    <lineage>
        <taxon>unclassified sequences</taxon>
        <taxon>metagenomes</taxon>
        <taxon>ecological metagenomes</taxon>
    </lineage>
</organism>
<dbReference type="InterPro" id="IPR011010">
    <property type="entry name" value="DNA_brk_join_enz"/>
</dbReference>
<dbReference type="GO" id="GO:0006310">
    <property type="term" value="P:DNA recombination"/>
    <property type="evidence" value="ECO:0007669"/>
    <property type="project" value="UniProtKB-KW"/>
</dbReference>
<evidence type="ECO:0008006" key="6">
    <source>
        <dbReference type="Google" id="ProtNLM"/>
    </source>
</evidence>
<accession>A0A382AJG2</accession>
<dbReference type="Pfam" id="PF00589">
    <property type="entry name" value="Phage_integrase"/>
    <property type="match status" value="1"/>
</dbReference>
<keyword evidence="2" id="KW-0233">DNA recombination</keyword>
<evidence type="ECO:0000313" key="5">
    <source>
        <dbReference type="EMBL" id="SVB01504.1"/>
    </source>
</evidence>
<dbReference type="PANTHER" id="PTHR30349:SF41">
    <property type="entry name" value="INTEGRASE_RECOMBINASE PROTEIN MJ0367-RELATED"/>
    <property type="match status" value="1"/>
</dbReference>
<keyword evidence="1" id="KW-0238">DNA-binding</keyword>
<dbReference type="PANTHER" id="PTHR30349">
    <property type="entry name" value="PHAGE INTEGRASE-RELATED"/>
    <property type="match status" value="1"/>
</dbReference>
<feature type="domain" description="Tyr recombinase" evidence="3">
    <location>
        <begin position="193"/>
        <end position="392"/>
    </location>
</feature>
<protein>
    <recommendedName>
        <fullName evidence="6">Tyr recombinase domain-containing protein</fullName>
    </recommendedName>
</protein>
<dbReference type="InterPro" id="IPR044068">
    <property type="entry name" value="CB"/>
</dbReference>